<protein>
    <recommendedName>
        <fullName evidence="5">Zinc-finger domain-containing protein</fullName>
    </recommendedName>
</protein>
<comment type="caution">
    <text evidence="3">The sequence shown here is derived from an EMBL/GenBank/DDBJ whole genome shotgun (WGS) entry which is preliminary data.</text>
</comment>
<evidence type="ECO:0008006" key="5">
    <source>
        <dbReference type="Google" id="ProtNLM"/>
    </source>
</evidence>
<keyword evidence="1" id="KW-0805">Transcription regulation</keyword>
<name>A0A101T366_9ACTN</name>
<evidence type="ECO:0000256" key="1">
    <source>
        <dbReference type="ARBA" id="ARBA00023015"/>
    </source>
</evidence>
<dbReference type="InterPro" id="IPR041916">
    <property type="entry name" value="Anti_sigma_zinc_sf"/>
</dbReference>
<keyword evidence="2" id="KW-0804">Transcription</keyword>
<dbReference type="RefSeq" id="WP_061921114.1">
    <property type="nucleotide sequence ID" value="NZ_JBEYBH010000022.1"/>
</dbReference>
<evidence type="ECO:0000313" key="4">
    <source>
        <dbReference type="Proteomes" id="UP000053024"/>
    </source>
</evidence>
<dbReference type="EMBL" id="LMWX01000021">
    <property type="protein sequence ID" value="KUN84861.1"/>
    <property type="molecule type" value="Genomic_DNA"/>
</dbReference>
<evidence type="ECO:0000256" key="2">
    <source>
        <dbReference type="ARBA" id="ARBA00023163"/>
    </source>
</evidence>
<dbReference type="AlphaFoldDB" id="A0A101T366"/>
<dbReference type="OrthoDB" id="3522768at2"/>
<dbReference type="STRING" id="285568.AQJ66_15050"/>
<proteinExistence type="predicted"/>
<keyword evidence="4" id="KW-1185">Reference proteome</keyword>
<accession>A0A101T366</accession>
<dbReference type="Gene3D" id="1.10.10.1320">
    <property type="entry name" value="Anti-sigma factor, zinc-finger domain"/>
    <property type="match status" value="1"/>
</dbReference>
<reference evidence="3 4" key="1">
    <citation type="submission" date="2015-10" db="EMBL/GenBank/DDBJ databases">
        <title>Draft genome sequence of Streptomyces bungoensis DSM 41781, type strain for the species Streptomyces bungoensis.</title>
        <authorList>
            <person name="Ruckert C."/>
            <person name="Winkler A."/>
            <person name="Kalinowski J."/>
            <person name="Kampfer P."/>
            <person name="Glaeser S."/>
        </authorList>
    </citation>
    <scope>NUCLEOTIDE SEQUENCE [LARGE SCALE GENOMIC DNA]</scope>
    <source>
        <strain evidence="3 4">DSM 41781</strain>
    </source>
</reference>
<evidence type="ECO:0000313" key="3">
    <source>
        <dbReference type="EMBL" id="KUN84861.1"/>
    </source>
</evidence>
<gene>
    <name evidence="3" type="ORF">AQJ66_15050</name>
</gene>
<sequence>MPSDMSCEQLREASAELALGVLPGRERAEAIAHLDRCADCRQFIEPLCRVGERLIGLLPDQEPPLGFETRVVRRLTPDTTAHEGHGSARARGLGGRPVLARIGLAPAAVTLAALCGFAGWAVGTAIEDVTASAPAAPRGEPMLVGDMTSAADAGRSVGEVYAHPGRPGWIFMSVALDGAGRPYSGKVTCLLERSDGGTVRLGEFALREGQGDWGSTARVDSRGVSGARLVSPDGTVLATAHLQTGQVLTGTGQT</sequence>
<organism evidence="3 4">
    <name type="scientific">Streptomyces bungoensis</name>
    <dbReference type="NCBI Taxonomy" id="285568"/>
    <lineage>
        <taxon>Bacteria</taxon>
        <taxon>Bacillati</taxon>
        <taxon>Actinomycetota</taxon>
        <taxon>Actinomycetes</taxon>
        <taxon>Kitasatosporales</taxon>
        <taxon>Streptomycetaceae</taxon>
        <taxon>Streptomyces</taxon>
    </lineage>
</organism>
<dbReference type="Proteomes" id="UP000053024">
    <property type="component" value="Unassembled WGS sequence"/>
</dbReference>